<proteinExistence type="predicted"/>
<accession>A0A183BB12</accession>
<organism evidence="2">
    <name type="scientific">Echinostoma caproni</name>
    <dbReference type="NCBI Taxonomy" id="27848"/>
    <lineage>
        <taxon>Eukaryota</taxon>
        <taxon>Metazoa</taxon>
        <taxon>Spiralia</taxon>
        <taxon>Lophotrochozoa</taxon>
        <taxon>Platyhelminthes</taxon>
        <taxon>Trematoda</taxon>
        <taxon>Digenea</taxon>
        <taxon>Plagiorchiida</taxon>
        <taxon>Echinostomata</taxon>
        <taxon>Echinostomatoidea</taxon>
        <taxon>Echinostomatidae</taxon>
        <taxon>Echinostoma</taxon>
    </lineage>
</organism>
<evidence type="ECO:0000313" key="2">
    <source>
        <dbReference type="WBParaSite" id="ECPE_0001644001-mRNA-1"/>
    </source>
</evidence>
<sequence>LSQDDGENRITQATFTIMTPTSRTEVTYHEDSLPVSSMDPETLKQLQLMREEKLRQSPQMGTEGLGETEQIEDPGNCSTARTKTTVRKTVIASAAKATFVATGTSKPPKNALILMGEGAIQDTEKSVKFDPGQFHEDILNQVDPNALATGSGSPVPDGASTHTSGALVPIRAGNIDGSDTLASGTGSLTTSTTSTTTTNTTTTTTTTTGKRTTRIGNNLVNKR</sequence>
<reference evidence="2" key="1">
    <citation type="submission" date="2016-06" db="UniProtKB">
        <authorList>
            <consortium name="WormBaseParasite"/>
        </authorList>
    </citation>
    <scope>IDENTIFICATION</scope>
</reference>
<dbReference type="WBParaSite" id="ECPE_0001644001-mRNA-1">
    <property type="protein sequence ID" value="ECPE_0001644001-mRNA-1"/>
    <property type="gene ID" value="ECPE_0001644001"/>
</dbReference>
<feature type="compositionally biased region" description="Low complexity" evidence="1">
    <location>
        <begin position="177"/>
        <end position="210"/>
    </location>
</feature>
<protein>
    <submittedName>
        <fullName evidence="2">Late endosomal/lysosomal adaptor and MAPK and MTOR activator 1</fullName>
    </submittedName>
</protein>
<feature type="region of interest" description="Disordered" evidence="1">
    <location>
        <begin position="55"/>
        <end position="79"/>
    </location>
</feature>
<name>A0A183BB12_9TREM</name>
<feature type="region of interest" description="Disordered" evidence="1">
    <location>
        <begin position="175"/>
        <end position="223"/>
    </location>
</feature>
<evidence type="ECO:0000256" key="1">
    <source>
        <dbReference type="SAM" id="MobiDB-lite"/>
    </source>
</evidence>
<feature type="compositionally biased region" description="Polar residues" evidence="1">
    <location>
        <begin position="214"/>
        <end position="223"/>
    </location>
</feature>
<dbReference type="AlphaFoldDB" id="A0A183BB12"/>